<evidence type="ECO:0000313" key="6">
    <source>
        <dbReference type="Proteomes" id="UP001060123"/>
    </source>
</evidence>
<evidence type="ECO:0000313" key="3">
    <source>
        <dbReference type="EMBL" id="UWU18217.1"/>
    </source>
</evidence>
<dbReference type="STRING" id="1041146.GCA_000427985_01737"/>
<keyword evidence="6" id="KW-1185">Reference proteome</keyword>
<dbReference type="OrthoDB" id="8380915at2"/>
<protein>
    <submittedName>
        <fullName evidence="1">Uncharacterized protein</fullName>
    </submittedName>
</protein>
<reference evidence="3" key="4">
    <citation type="submission" date="2022-09" db="EMBL/GenBank/DDBJ databases">
        <title>Australian commercial rhizobial inoculants.</title>
        <authorList>
            <person name="Kohlmeier M.G."/>
            <person name="O'Hara G.W."/>
            <person name="Colombi E."/>
            <person name="Ramsay J.P."/>
            <person name="Terpolilli J."/>
        </authorList>
    </citation>
    <scope>NUCLEOTIDE SEQUENCE</scope>
    <source>
        <strain evidence="3">WSM1592</strain>
        <plasmid evidence="3">pWSM1592_1</plasmid>
    </source>
</reference>
<reference evidence="1 4" key="1">
    <citation type="submission" date="2017-11" db="EMBL/GenBank/DDBJ databases">
        <authorList>
            <person name="Han C.G."/>
        </authorList>
    </citation>
    <scope>NUCLEOTIDE SEQUENCE [LARGE SCALE GENOMIC DNA]</scope>
    <source>
        <strain evidence="1 4">HCNT1</strain>
    </source>
</reference>
<dbReference type="Proteomes" id="UP001060123">
    <property type="component" value="Plasmid pWSM1592_1"/>
</dbReference>
<proteinExistence type="predicted"/>
<accession>A0A2N0D9N3</accession>
<dbReference type="Proteomes" id="UP000232164">
    <property type="component" value="Unassembled WGS sequence"/>
</dbReference>
<dbReference type="EMBL" id="SMBH01000010">
    <property type="protein sequence ID" value="TCU14103.1"/>
    <property type="molecule type" value="Genomic_DNA"/>
</dbReference>
<dbReference type="EMBL" id="PIQN01000009">
    <property type="protein sequence ID" value="PKA42815.1"/>
    <property type="molecule type" value="Genomic_DNA"/>
</dbReference>
<gene>
    <name evidence="1" type="ORF">CWR43_15505</name>
    <name evidence="2" type="ORF">EV132_110180</name>
    <name evidence="3" type="ORF">N2599_23405</name>
</gene>
<dbReference type="Proteomes" id="UP000294576">
    <property type="component" value="Unassembled WGS sequence"/>
</dbReference>
<geneLocation type="plasmid" evidence="3 6">
    <name>pWSM1592_1</name>
</geneLocation>
<evidence type="ECO:0000313" key="5">
    <source>
        <dbReference type="Proteomes" id="UP000294576"/>
    </source>
</evidence>
<reference evidence="2 5" key="3">
    <citation type="submission" date="2019-03" db="EMBL/GenBank/DDBJ databases">
        <title>Genomic Encyclopedia of Type Strains, Phase IV (KMG-V): Genome sequencing to study the core and pangenomes of soil and plant-associated prokaryotes.</title>
        <authorList>
            <person name="Whitman W."/>
        </authorList>
    </citation>
    <scope>NUCLEOTIDE SEQUENCE [LARGE SCALE GENOMIC DNA]</scope>
    <source>
        <strain evidence="2 5">Hc14</strain>
    </source>
</reference>
<organism evidence="1 4">
    <name type="scientific">Rhizobium sullae</name>
    <name type="common">Rhizobium hedysari</name>
    <dbReference type="NCBI Taxonomy" id="50338"/>
    <lineage>
        <taxon>Bacteria</taxon>
        <taxon>Pseudomonadati</taxon>
        <taxon>Pseudomonadota</taxon>
        <taxon>Alphaproteobacteria</taxon>
        <taxon>Hyphomicrobiales</taxon>
        <taxon>Rhizobiaceae</taxon>
        <taxon>Rhizobium/Agrobacterium group</taxon>
        <taxon>Rhizobium</taxon>
    </lineage>
</organism>
<evidence type="ECO:0000313" key="4">
    <source>
        <dbReference type="Proteomes" id="UP000232164"/>
    </source>
</evidence>
<dbReference type="RefSeq" id="WP_027511162.1">
    <property type="nucleotide sequence ID" value="NZ_CP104144.1"/>
</dbReference>
<evidence type="ECO:0000313" key="1">
    <source>
        <dbReference type="EMBL" id="PKA42815.1"/>
    </source>
</evidence>
<reference evidence="1 4" key="2">
    <citation type="submission" date="2017-12" db="EMBL/GenBank/DDBJ databases">
        <title>Genome sequence of Rhizobium sullae HCNT1 isolated from Sulla coronaria nodules and featuring peculiar denitrification phenotypes.</title>
        <authorList>
            <person name="De Diego-Diaz B."/>
            <person name="Treu L."/>
            <person name="Campanaro S."/>
            <person name="Da Silva Duarte V."/>
            <person name="Basaglia M."/>
            <person name="Favaro L."/>
            <person name="Casella S."/>
            <person name="Squartini A."/>
        </authorList>
    </citation>
    <scope>NUCLEOTIDE SEQUENCE [LARGE SCALE GENOMIC DNA]</scope>
    <source>
        <strain evidence="1 4">HCNT1</strain>
    </source>
</reference>
<sequence length="64" mass="7207">MEELDSITISEERLEDCRDVIEPELQDLIQSALKSGFSREEILIAVSELVAEDFATVMKTPSVH</sequence>
<evidence type="ECO:0000313" key="2">
    <source>
        <dbReference type="EMBL" id="TCU14103.1"/>
    </source>
</evidence>
<dbReference type="AlphaFoldDB" id="A0A2N0D9N3"/>
<dbReference type="EMBL" id="CP104144">
    <property type="protein sequence ID" value="UWU18217.1"/>
    <property type="molecule type" value="Genomic_DNA"/>
</dbReference>
<name>A0A2N0D9N3_RHISU</name>
<keyword evidence="3" id="KW-0614">Plasmid</keyword>